<evidence type="ECO:0000256" key="1">
    <source>
        <dbReference type="SAM" id="MobiDB-lite"/>
    </source>
</evidence>
<evidence type="ECO:0000313" key="2">
    <source>
        <dbReference type="EMBL" id="KAK4316072.1"/>
    </source>
</evidence>
<accession>A0AAE1PZV4</accession>
<keyword evidence="3" id="KW-1185">Reference proteome</keyword>
<protein>
    <submittedName>
        <fullName evidence="2">Uncharacterized protein</fullName>
    </submittedName>
</protein>
<dbReference type="Proteomes" id="UP001292094">
    <property type="component" value="Unassembled WGS sequence"/>
</dbReference>
<gene>
    <name evidence="2" type="ORF">Pmani_012716</name>
</gene>
<organism evidence="2 3">
    <name type="scientific">Petrolisthes manimaculis</name>
    <dbReference type="NCBI Taxonomy" id="1843537"/>
    <lineage>
        <taxon>Eukaryota</taxon>
        <taxon>Metazoa</taxon>
        <taxon>Ecdysozoa</taxon>
        <taxon>Arthropoda</taxon>
        <taxon>Crustacea</taxon>
        <taxon>Multicrustacea</taxon>
        <taxon>Malacostraca</taxon>
        <taxon>Eumalacostraca</taxon>
        <taxon>Eucarida</taxon>
        <taxon>Decapoda</taxon>
        <taxon>Pleocyemata</taxon>
        <taxon>Anomura</taxon>
        <taxon>Galatheoidea</taxon>
        <taxon>Porcellanidae</taxon>
        <taxon>Petrolisthes</taxon>
    </lineage>
</organism>
<dbReference type="AlphaFoldDB" id="A0AAE1PZV4"/>
<reference evidence="2" key="1">
    <citation type="submission" date="2023-11" db="EMBL/GenBank/DDBJ databases">
        <title>Genome assemblies of two species of porcelain crab, Petrolisthes cinctipes and Petrolisthes manimaculis (Anomura: Porcellanidae).</title>
        <authorList>
            <person name="Angst P."/>
        </authorList>
    </citation>
    <scope>NUCLEOTIDE SEQUENCE</scope>
    <source>
        <strain evidence="2">PB745_02</strain>
        <tissue evidence="2">Gill</tissue>
    </source>
</reference>
<evidence type="ECO:0000313" key="3">
    <source>
        <dbReference type="Proteomes" id="UP001292094"/>
    </source>
</evidence>
<name>A0AAE1PZV4_9EUCA</name>
<comment type="caution">
    <text evidence="2">The sequence shown here is derived from an EMBL/GenBank/DDBJ whole genome shotgun (WGS) entry which is preliminary data.</text>
</comment>
<dbReference type="EMBL" id="JAWZYT010001046">
    <property type="protein sequence ID" value="KAK4316072.1"/>
    <property type="molecule type" value="Genomic_DNA"/>
</dbReference>
<proteinExistence type="predicted"/>
<feature type="region of interest" description="Disordered" evidence="1">
    <location>
        <begin position="68"/>
        <end position="88"/>
    </location>
</feature>
<sequence length="112" mass="12423">MDKIPLPPHLHRLGCKLALRSGLPAAALHSRDPINIGSLLHSSRQQHGGCLHRDVTQISCESVTSNQFHDQSLDAPNPDKHETSGFWPHKATNTIYPQTHHIRETHTVLPPA</sequence>